<keyword evidence="3" id="KW-1185">Reference proteome</keyword>
<organism evidence="2 3">
    <name type="scientific">Paramagnetospirillum marisnigri</name>
    <dbReference type="NCBI Taxonomy" id="1285242"/>
    <lineage>
        <taxon>Bacteria</taxon>
        <taxon>Pseudomonadati</taxon>
        <taxon>Pseudomonadota</taxon>
        <taxon>Alphaproteobacteria</taxon>
        <taxon>Rhodospirillales</taxon>
        <taxon>Magnetospirillaceae</taxon>
        <taxon>Paramagnetospirillum</taxon>
    </lineage>
</organism>
<evidence type="ECO:0000256" key="1">
    <source>
        <dbReference type="SAM" id="MobiDB-lite"/>
    </source>
</evidence>
<feature type="region of interest" description="Disordered" evidence="1">
    <location>
        <begin position="146"/>
        <end position="181"/>
    </location>
</feature>
<dbReference type="EMBL" id="LWQT01000049">
    <property type="protein sequence ID" value="OAN50855.1"/>
    <property type="molecule type" value="Genomic_DNA"/>
</dbReference>
<comment type="caution">
    <text evidence="2">The sequence shown here is derived from an EMBL/GenBank/DDBJ whole genome shotgun (WGS) entry which is preliminary data.</text>
</comment>
<dbReference type="AlphaFoldDB" id="A0A178MRZ6"/>
<dbReference type="Pfam" id="PF02620">
    <property type="entry name" value="YceD"/>
    <property type="match status" value="1"/>
</dbReference>
<dbReference type="OrthoDB" id="8443793at2"/>
<dbReference type="STRING" id="1285242.A6A04_17305"/>
<reference evidence="2 3" key="1">
    <citation type="submission" date="2016-04" db="EMBL/GenBank/DDBJ databases">
        <title>Draft genome sequence of freshwater magnetotactic bacteria Magnetospirillum marisnigri SP-1 and Magnetospirillum moscoviense BB-1.</title>
        <authorList>
            <person name="Koziaeva V."/>
            <person name="Dziuba M.V."/>
            <person name="Ivanov T.M."/>
            <person name="Kuznetsov B."/>
            <person name="Grouzdev D.S."/>
        </authorList>
    </citation>
    <scope>NUCLEOTIDE SEQUENCE [LARGE SCALE GENOMIC DNA]</scope>
    <source>
        <strain evidence="2 3">SP-1</strain>
    </source>
</reference>
<accession>A0A178MRZ6</accession>
<evidence type="ECO:0008006" key="4">
    <source>
        <dbReference type="Google" id="ProtNLM"/>
    </source>
</evidence>
<evidence type="ECO:0000313" key="3">
    <source>
        <dbReference type="Proteomes" id="UP000078428"/>
    </source>
</evidence>
<dbReference type="Proteomes" id="UP000078428">
    <property type="component" value="Unassembled WGS sequence"/>
</dbReference>
<dbReference type="InterPro" id="IPR003772">
    <property type="entry name" value="YceD"/>
</dbReference>
<protein>
    <recommendedName>
        <fullName evidence="4">Metal-binding protein</fullName>
    </recommendedName>
</protein>
<gene>
    <name evidence="2" type="ORF">A6A04_17305</name>
</gene>
<name>A0A178MRZ6_9PROT</name>
<sequence>MMTPEFSRPVLVDQLPAKTSRRAIEAEPAERAAVARRLDLVELTSLVAMVELKPLARSGFIAVNGRLTARVVQTCGVSLLPVAAVVEEEFHLTFAPPEAMLEEAEEIELSLDAEDPPDPIEDGIIDIGEVVVEHLALALDPFPRAPGVTFEAPPEPEDEPETKPNPFAVLARLHPRKGGKS</sequence>
<proteinExistence type="predicted"/>
<evidence type="ECO:0000313" key="2">
    <source>
        <dbReference type="EMBL" id="OAN50855.1"/>
    </source>
</evidence>